<dbReference type="InterPro" id="IPR005001">
    <property type="entry name" value="Hfq"/>
</dbReference>
<evidence type="ECO:0000256" key="1">
    <source>
        <dbReference type="ARBA" id="ARBA00022884"/>
    </source>
</evidence>
<reference evidence="3 4" key="1">
    <citation type="submission" date="2024-09" db="EMBL/GenBank/DDBJ databases">
        <authorList>
            <person name="Sun Q."/>
            <person name="Mori K."/>
        </authorList>
    </citation>
    <scope>NUCLEOTIDE SEQUENCE [LARGE SCALE GENOMIC DNA]</scope>
    <source>
        <strain evidence="3 4">TISTR 2452</strain>
    </source>
</reference>
<name>A0ABV5KUZ5_9BACL</name>
<keyword evidence="1" id="KW-0694">RNA-binding</keyword>
<proteinExistence type="predicted"/>
<dbReference type="RefSeq" id="WP_377496933.1">
    <property type="nucleotide sequence ID" value="NZ_JBHMDO010000032.1"/>
</dbReference>
<dbReference type="Gene3D" id="2.30.30.100">
    <property type="match status" value="1"/>
</dbReference>
<comment type="caution">
    <text evidence="3">The sequence shown here is derived from an EMBL/GenBank/DDBJ whole genome shotgun (WGS) entry which is preliminary data.</text>
</comment>
<dbReference type="Pfam" id="PF17209">
    <property type="entry name" value="Hfq"/>
    <property type="match status" value="1"/>
</dbReference>
<accession>A0ABV5KUZ5</accession>
<dbReference type="PANTHER" id="PTHR34772:SF1">
    <property type="entry name" value="RNA-BINDING PROTEIN HFQ"/>
    <property type="match status" value="1"/>
</dbReference>
<dbReference type="SUPFAM" id="SSF50182">
    <property type="entry name" value="Sm-like ribonucleoproteins"/>
    <property type="match status" value="1"/>
</dbReference>
<organism evidence="3 4">
    <name type="scientific">Paenibacillus aurantiacus</name>
    <dbReference type="NCBI Taxonomy" id="1936118"/>
    <lineage>
        <taxon>Bacteria</taxon>
        <taxon>Bacillati</taxon>
        <taxon>Bacillota</taxon>
        <taxon>Bacilli</taxon>
        <taxon>Bacillales</taxon>
        <taxon>Paenibacillaceae</taxon>
        <taxon>Paenibacillus</taxon>
    </lineage>
</organism>
<keyword evidence="4" id="KW-1185">Reference proteome</keyword>
<evidence type="ECO:0000256" key="2">
    <source>
        <dbReference type="ARBA" id="ARBA00023016"/>
    </source>
</evidence>
<protein>
    <submittedName>
        <fullName evidence="3">RNA chaperone Hfq</fullName>
    </submittedName>
</protein>
<dbReference type="EMBL" id="JBHMDO010000032">
    <property type="protein sequence ID" value="MFB9328023.1"/>
    <property type="molecule type" value="Genomic_DNA"/>
</dbReference>
<dbReference type="Proteomes" id="UP001589747">
    <property type="component" value="Unassembled WGS sequence"/>
</dbReference>
<evidence type="ECO:0000313" key="3">
    <source>
        <dbReference type="EMBL" id="MFB9328023.1"/>
    </source>
</evidence>
<keyword evidence="2" id="KW-0346">Stress response</keyword>
<gene>
    <name evidence="3" type="ORF">ACFFSY_19020</name>
</gene>
<evidence type="ECO:0000313" key="4">
    <source>
        <dbReference type="Proteomes" id="UP001589747"/>
    </source>
</evidence>
<dbReference type="PANTHER" id="PTHR34772">
    <property type="entry name" value="RNA-BINDING PROTEIN HFQ"/>
    <property type="match status" value="1"/>
</dbReference>
<dbReference type="InterPro" id="IPR010920">
    <property type="entry name" value="LSM_dom_sf"/>
</dbReference>
<sequence>MSEKHIEAGLNQEYQLFNFKKSKQVCTVITTKGVPIKGTVESYDNFVILLRLLSGKQSMIYKHAVSTIIG</sequence>